<feature type="non-terminal residue" evidence="1">
    <location>
        <position position="44"/>
    </location>
</feature>
<evidence type="ECO:0000313" key="1">
    <source>
        <dbReference type="EMBL" id="GAG03664.1"/>
    </source>
</evidence>
<dbReference type="EMBL" id="BARS01020126">
    <property type="protein sequence ID" value="GAG03664.1"/>
    <property type="molecule type" value="Genomic_DNA"/>
</dbReference>
<protein>
    <recommendedName>
        <fullName evidence="2">RNA polymerase sigma-70 region 2 domain-containing protein</fullName>
    </recommendedName>
</protein>
<dbReference type="AlphaFoldDB" id="X0UD06"/>
<dbReference type="InterPro" id="IPR013325">
    <property type="entry name" value="RNA_pol_sigma_r2"/>
</dbReference>
<dbReference type="GO" id="GO:0006352">
    <property type="term" value="P:DNA-templated transcription initiation"/>
    <property type="evidence" value="ECO:0007669"/>
    <property type="project" value="InterPro"/>
</dbReference>
<evidence type="ECO:0008006" key="2">
    <source>
        <dbReference type="Google" id="ProtNLM"/>
    </source>
</evidence>
<reference evidence="1" key="1">
    <citation type="journal article" date="2014" name="Front. Microbiol.">
        <title>High frequency of phylogenetically diverse reductive dehalogenase-homologous genes in deep subseafloor sedimentary metagenomes.</title>
        <authorList>
            <person name="Kawai M."/>
            <person name="Futagami T."/>
            <person name="Toyoda A."/>
            <person name="Takaki Y."/>
            <person name="Nishi S."/>
            <person name="Hori S."/>
            <person name="Arai W."/>
            <person name="Tsubouchi T."/>
            <person name="Morono Y."/>
            <person name="Uchiyama I."/>
            <person name="Ito T."/>
            <person name="Fujiyama A."/>
            <person name="Inagaki F."/>
            <person name="Takami H."/>
        </authorList>
    </citation>
    <scope>NUCLEOTIDE SEQUENCE</scope>
    <source>
        <strain evidence="1">Expedition CK06-06</strain>
    </source>
</reference>
<gene>
    <name evidence="1" type="ORF">S01H1_32500</name>
</gene>
<dbReference type="GO" id="GO:0003700">
    <property type="term" value="F:DNA-binding transcription factor activity"/>
    <property type="evidence" value="ECO:0007669"/>
    <property type="project" value="InterPro"/>
</dbReference>
<comment type="caution">
    <text evidence="1">The sequence shown here is derived from an EMBL/GenBank/DDBJ whole genome shotgun (WGS) entry which is preliminary data.</text>
</comment>
<proteinExistence type="predicted"/>
<dbReference type="SUPFAM" id="SSF88946">
    <property type="entry name" value="Sigma2 domain of RNA polymerase sigma factors"/>
    <property type="match status" value="1"/>
</dbReference>
<name>X0UD06_9ZZZZ</name>
<accession>X0UD06</accession>
<organism evidence="1">
    <name type="scientific">marine sediment metagenome</name>
    <dbReference type="NCBI Taxonomy" id="412755"/>
    <lineage>
        <taxon>unclassified sequences</taxon>
        <taxon>metagenomes</taxon>
        <taxon>ecological metagenomes</taxon>
    </lineage>
</organism>
<sequence>MEESGHHAEVVRLLMERRNSLFAYILAVVRDYHVTEDIIQEVSM</sequence>